<dbReference type="AlphaFoldDB" id="A0A8S0VAG7"/>
<evidence type="ECO:0000259" key="3">
    <source>
        <dbReference type="PROSITE" id="PS51294"/>
    </source>
</evidence>
<dbReference type="PANTHER" id="PTHR44042">
    <property type="entry name" value="DUPLICATED HOMEODOMAIN-LIKE SUPERFAMILY PROTEIN-RELATED"/>
    <property type="match status" value="1"/>
</dbReference>
<dbReference type="SUPFAM" id="SSF46689">
    <property type="entry name" value="Homeodomain-like"/>
    <property type="match status" value="1"/>
</dbReference>
<evidence type="ECO:0000313" key="5">
    <source>
        <dbReference type="Proteomes" id="UP000594638"/>
    </source>
</evidence>
<comment type="caution">
    <text evidence="4">The sequence shown here is derived from an EMBL/GenBank/DDBJ whole genome shotgun (WGS) entry which is preliminary data.</text>
</comment>
<dbReference type="PROSITE" id="PS51294">
    <property type="entry name" value="HTH_MYB"/>
    <property type="match status" value="1"/>
</dbReference>
<dbReference type="GO" id="GO:0005634">
    <property type="term" value="C:nucleus"/>
    <property type="evidence" value="ECO:0007669"/>
    <property type="project" value="UniProtKB-SubCell"/>
</dbReference>
<keyword evidence="2" id="KW-0539">Nucleus</keyword>
<reference evidence="4 5" key="1">
    <citation type="submission" date="2019-12" db="EMBL/GenBank/DDBJ databases">
        <authorList>
            <person name="Alioto T."/>
            <person name="Alioto T."/>
            <person name="Gomez Garrido J."/>
        </authorList>
    </citation>
    <scope>NUCLEOTIDE SEQUENCE [LARGE SCALE GENOMIC DNA]</scope>
</reference>
<sequence>MMVNVHYPRWNSAPIMTWKWFENKLFEKAILMYPDGVENRWEKIANWVPGSRRTMSRLSLKGLSECAKGDWKAISRNFVSSRTPSQIASHAKKYFIRLADTKTSIYDIALDADHGAIVCRGGYNMTDAVNGGVTVSPQTNFPTHVCYNMESTVNGGAMVPPSTDFLSDGGYNLTASENDAMVPPSIDFPSRGGYNMESTVNGVAMVPPPTNFLSDGGYNLMANVNGGAMVASVHQFS</sequence>
<evidence type="ECO:0000256" key="1">
    <source>
        <dbReference type="ARBA" id="ARBA00004123"/>
    </source>
</evidence>
<evidence type="ECO:0000313" key="4">
    <source>
        <dbReference type="EMBL" id="CAA3030618.1"/>
    </source>
</evidence>
<dbReference type="Gramene" id="OE9A022220T1">
    <property type="protein sequence ID" value="OE9A022220C1"/>
    <property type="gene ID" value="OE9A022220"/>
</dbReference>
<dbReference type="OrthoDB" id="118550at2759"/>
<keyword evidence="5" id="KW-1185">Reference proteome</keyword>
<feature type="domain" description="HTH myb-type" evidence="3">
    <location>
        <begin position="68"/>
        <end position="99"/>
    </location>
</feature>
<dbReference type="Proteomes" id="UP000594638">
    <property type="component" value="Unassembled WGS sequence"/>
</dbReference>
<dbReference type="InterPro" id="IPR009057">
    <property type="entry name" value="Homeodomain-like_sf"/>
</dbReference>
<evidence type="ECO:0000256" key="2">
    <source>
        <dbReference type="ARBA" id="ARBA00023242"/>
    </source>
</evidence>
<accession>A0A8S0VAG7</accession>
<gene>
    <name evidence="4" type="ORF">OLEA9_A022220</name>
</gene>
<protein>
    <submittedName>
        <fullName evidence="4">Transcription factor DIVARICATA</fullName>
    </submittedName>
</protein>
<dbReference type="InterPro" id="IPR017930">
    <property type="entry name" value="Myb_dom"/>
</dbReference>
<dbReference type="EMBL" id="CACTIH010009385">
    <property type="protein sequence ID" value="CAA3030618.1"/>
    <property type="molecule type" value="Genomic_DNA"/>
</dbReference>
<organism evidence="4 5">
    <name type="scientific">Olea europaea subsp. europaea</name>
    <dbReference type="NCBI Taxonomy" id="158383"/>
    <lineage>
        <taxon>Eukaryota</taxon>
        <taxon>Viridiplantae</taxon>
        <taxon>Streptophyta</taxon>
        <taxon>Embryophyta</taxon>
        <taxon>Tracheophyta</taxon>
        <taxon>Spermatophyta</taxon>
        <taxon>Magnoliopsida</taxon>
        <taxon>eudicotyledons</taxon>
        <taxon>Gunneridae</taxon>
        <taxon>Pentapetalae</taxon>
        <taxon>asterids</taxon>
        <taxon>lamiids</taxon>
        <taxon>Lamiales</taxon>
        <taxon>Oleaceae</taxon>
        <taxon>Oleeae</taxon>
        <taxon>Olea</taxon>
    </lineage>
</organism>
<dbReference type="CDD" id="cd00167">
    <property type="entry name" value="SANT"/>
    <property type="match status" value="1"/>
</dbReference>
<dbReference type="Gene3D" id="1.10.10.60">
    <property type="entry name" value="Homeodomain-like"/>
    <property type="match status" value="2"/>
</dbReference>
<name>A0A8S0VAG7_OLEEU</name>
<dbReference type="InterPro" id="IPR001005">
    <property type="entry name" value="SANT/Myb"/>
</dbReference>
<proteinExistence type="predicted"/>
<comment type="subcellular location">
    <subcellularLocation>
        <location evidence="1">Nucleus</location>
    </subcellularLocation>
</comment>
<dbReference type="PANTHER" id="PTHR44042:SF41">
    <property type="entry name" value="DUPLICATED HOMEODOMAIN-LIKE SUPERFAMILY PROTEIN-RELATED"/>
    <property type="match status" value="1"/>
</dbReference>